<feature type="transmembrane region" description="Helical" evidence="1">
    <location>
        <begin position="372"/>
        <end position="394"/>
    </location>
</feature>
<comment type="caution">
    <text evidence="2">The sequence shown here is derived from an EMBL/GenBank/DDBJ whole genome shotgun (WGS) entry which is preliminary data.</text>
</comment>
<evidence type="ECO:0000313" key="2">
    <source>
        <dbReference type="EMBL" id="MFB9732319.1"/>
    </source>
</evidence>
<keyword evidence="1" id="KW-1133">Transmembrane helix</keyword>
<protein>
    <submittedName>
        <fullName evidence="2">Uncharacterized protein</fullName>
    </submittedName>
</protein>
<accession>A0ABV5V3B8</accession>
<name>A0ABV5V3B8_9MICO</name>
<feature type="transmembrane region" description="Helical" evidence="1">
    <location>
        <begin position="346"/>
        <end position="366"/>
    </location>
</feature>
<dbReference type="RefSeq" id="WP_377466270.1">
    <property type="nucleotide sequence ID" value="NZ_JBHMAX010000017.1"/>
</dbReference>
<organism evidence="2 3">
    <name type="scientific">Ornithinimicrobium kibberense</name>
    <dbReference type="NCBI Taxonomy" id="282060"/>
    <lineage>
        <taxon>Bacteria</taxon>
        <taxon>Bacillati</taxon>
        <taxon>Actinomycetota</taxon>
        <taxon>Actinomycetes</taxon>
        <taxon>Micrococcales</taxon>
        <taxon>Ornithinimicrobiaceae</taxon>
        <taxon>Ornithinimicrobium</taxon>
    </lineage>
</organism>
<evidence type="ECO:0000313" key="3">
    <source>
        <dbReference type="Proteomes" id="UP001589613"/>
    </source>
</evidence>
<sequence length="405" mass="43486">MTDWLELTLEVMRDRSHASWKFLDDEELLTALAARRAVAAYLPGAALATRDLVLLRLPVSPEGRVALLDEAGAPVPGPPVEEFVEELLAELRTCAAVGPEELVGPPWLPVPEIVEAARRPEEDSRVVYAYRGDDTVLAAAFARDLGMPLTAHRVDGWVVVATGFGPERVLAGPPRRFTGGYPFAVLDRRGERRVFLWAASAKESDLRAAADHQPRLVPAPPDGADAAAVDLAAWLADPADPAEAPERPEGMTDEQHRVLLGWRDAHRVGTDFLREVSATFGLPPVAAELVESRPGDPQPEGGTALRPAATGTQFVAEAMAGLDDEEPTGRTPWAALERLLWRHPGAAVGLGVLELLVAALLAVSVLAGDGHWWRWVLAAVFALGGLAHLVEAVLRIRRRGGARPG</sequence>
<dbReference type="EMBL" id="JBHMAX010000017">
    <property type="protein sequence ID" value="MFB9732319.1"/>
    <property type="molecule type" value="Genomic_DNA"/>
</dbReference>
<dbReference type="Proteomes" id="UP001589613">
    <property type="component" value="Unassembled WGS sequence"/>
</dbReference>
<keyword evidence="1" id="KW-0472">Membrane</keyword>
<gene>
    <name evidence="2" type="ORF">ACFFN0_09715</name>
</gene>
<evidence type="ECO:0000256" key="1">
    <source>
        <dbReference type="SAM" id="Phobius"/>
    </source>
</evidence>
<proteinExistence type="predicted"/>
<reference evidence="2 3" key="1">
    <citation type="submission" date="2024-09" db="EMBL/GenBank/DDBJ databases">
        <authorList>
            <person name="Sun Q."/>
            <person name="Mori K."/>
        </authorList>
    </citation>
    <scope>NUCLEOTIDE SEQUENCE [LARGE SCALE GENOMIC DNA]</scope>
    <source>
        <strain evidence="2 3">JCM 12763</strain>
    </source>
</reference>
<keyword evidence="3" id="KW-1185">Reference proteome</keyword>
<keyword evidence="1" id="KW-0812">Transmembrane</keyword>